<dbReference type="GO" id="GO:0046718">
    <property type="term" value="P:symbiont entry into host cell"/>
    <property type="evidence" value="ECO:0007669"/>
    <property type="project" value="InterPro"/>
</dbReference>
<accession>A0A2W6NPC3</accession>
<protein>
    <recommendedName>
        <fullName evidence="4">Tail fiber protein</fullName>
    </recommendedName>
</protein>
<evidence type="ECO:0008006" key="4">
    <source>
        <dbReference type="Google" id="ProtNLM"/>
    </source>
</evidence>
<evidence type="ECO:0000313" key="2">
    <source>
        <dbReference type="EMBL" id="PZT57729.1"/>
    </source>
</evidence>
<organism evidence="2 3">
    <name type="scientific">Paenibacillus silvae</name>
    <dbReference type="NCBI Taxonomy" id="1325358"/>
    <lineage>
        <taxon>Bacteria</taxon>
        <taxon>Bacillati</taxon>
        <taxon>Bacillota</taxon>
        <taxon>Bacilli</taxon>
        <taxon>Bacillales</taxon>
        <taxon>Paenibacillaceae</taxon>
        <taxon>Paenibacillus</taxon>
    </lineage>
</organism>
<dbReference type="EMBL" id="QKWW01000002">
    <property type="protein sequence ID" value="PZT57729.1"/>
    <property type="molecule type" value="Genomic_DNA"/>
</dbReference>
<dbReference type="GO" id="GO:0019062">
    <property type="term" value="P:virion attachment to host cell"/>
    <property type="evidence" value="ECO:0007669"/>
    <property type="project" value="InterPro"/>
</dbReference>
<reference evidence="2 3" key="1">
    <citation type="submission" date="2018-06" db="EMBL/GenBank/DDBJ databases">
        <title>Isolation of heavy metals resistant Paenibacillus silvae NC2 from Gold-Copper mine in ZiJin, China.</title>
        <authorList>
            <person name="Xu J."/>
            <person name="Mazhar H.S."/>
            <person name="Rensing C."/>
        </authorList>
    </citation>
    <scope>NUCLEOTIDE SEQUENCE [LARGE SCALE GENOMIC DNA]</scope>
    <source>
        <strain evidence="2 3">NC2</strain>
    </source>
</reference>
<evidence type="ECO:0000256" key="1">
    <source>
        <dbReference type="SAM" id="MobiDB-lite"/>
    </source>
</evidence>
<comment type="caution">
    <text evidence="2">The sequence shown here is derived from an EMBL/GenBank/DDBJ whole genome shotgun (WGS) entry which is preliminary data.</text>
</comment>
<name>A0A2W6NPC3_9BACL</name>
<proteinExistence type="predicted"/>
<dbReference type="Proteomes" id="UP000249204">
    <property type="component" value="Unassembled WGS sequence"/>
</dbReference>
<gene>
    <name evidence="2" type="ORF">DN757_00470</name>
</gene>
<sequence length="293" mass="31127">MDIPDASLTEKGKVQLSSKTNGDREDVAATEKAVGLAFQAGVERKSEVVAALNSIGVSASTSETWAQLINKMAGVIRATGNATAAQVLTGATFSNGTGNGRVGTMPDRSAEAAHQLAKLTEVWQGDRAFFMPPDGYFNGNSWVYALTPDLLAANIRAGKSVLGVVGSLAAGVSPGSTRIAYDTSTSSAMTYNTSPTKVREITANTGGTYRVNYGIRSEAQGTNYAYGQLYVNGVPRGIQRQTNLGDVVYYTEDIAVNAGDILQLYIWTSNSSYRALYHSNMGIYISDLLSVFR</sequence>
<dbReference type="Pfam" id="PF03406">
    <property type="entry name" value="Phage_fiber_2"/>
    <property type="match status" value="1"/>
</dbReference>
<dbReference type="AlphaFoldDB" id="A0A2W6NPC3"/>
<feature type="region of interest" description="Disordered" evidence="1">
    <location>
        <begin position="1"/>
        <end position="25"/>
    </location>
</feature>
<dbReference type="InterPro" id="IPR005068">
    <property type="entry name" value="Phage_lambda_Stf-r2"/>
</dbReference>
<evidence type="ECO:0000313" key="3">
    <source>
        <dbReference type="Proteomes" id="UP000249204"/>
    </source>
</evidence>